<proteinExistence type="predicted"/>
<feature type="domain" description="ABC-three component systems C-terminal" evidence="1">
    <location>
        <begin position="238"/>
        <end position="364"/>
    </location>
</feature>
<dbReference type="AlphaFoldDB" id="A0A9X2FQK5"/>
<sequence length="368" mass="40730">MAELFSSITPKAAKLVASAAQVSSGVPIPPLSLLPILSPDDWEQFTHEWLWFYKDNGTYHDVNKYSGAGDLGLDLVAFTSAKGFDEAWDSFQCKQYGHALQPTDIYPEVGKIVYHSFQKTPPFNQSACAPRRHVFVCPHGVGITVGRWLKDPQRFKDEVRKVWETHCVPKIAKGLVAPLEGDLLAYFDGFDFSIFDDEAAVDLIATHEQTPFHRARFGGGLPPVSPASPPPDEPAEHESVYLKKLLDAYGDHLGAPLSNHSELDEALGGHYKRQRVFFYHAESLRNFARDRTLPETFASLQEDIYNGIIDICEDEHADALARLRAAVSAAGQVAAGGNALFAVSRVADRQGVCHQLANDDRLTWVKKS</sequence>
<name>A0A9X2FQK5_9RHOB</name>
<protein>
    <recommendedName>
        <fullName evidence="1">ABC-three component systems C-terminal domain-containing protein</fullName>
    </recommendedName>
</protein>
<dbReference type="InterPro" id="IPR046914">
    <property type="entry name" value="ABC-3C_CTD6"/>
</dbReference>
<dbReference type="EMBL" id="JAMYXC010000236">
    <property type="protein sequence ID" value="MCP1169864.1"/>
    <property type="molecule type" value="Genomic_DNA"/>
</dbReference>
<dbReference type="Proteomes" id="UP001139477">
    <property type="component" value="Unassembled WGS sequence"/>
</dbReference>
<evidence type="ECO:0000313" key="2">
    <source>
        <dbReference type="EMBL" id="MCP1169864.1"/>
    </source>
</evidence>
<keyword evidence="3" id="KW-1185">Reference proteome</keyword>
<dbReference type="RefSeq" id="WP_253333869.1">
    <property type="nucleotide sequence ID" value="NZ_JAMYXC010000236.1"/>
</dbReference>
<accession>A0A9X2FQK5</accession>
<reference evidence="2" key="1">
    <citation type="submission" date="2022-06" db="EMBL/GenBank/DDBJ databases">
        <title>Limimaricola sediminis sp. nov., isolated from an intertidal sediment.</title>
        <authorList>
            <person name="Shao X."/>
        </authorList>
    </citation>
    <scope>NUCLEOTIDE SEQUENCE</scope>
    <source>
        <strain evidence="2">ASW11-118</strain>
    </source>
</reference>
<organism evidence="2 3">
    <name type="scientific">Limimaricola litoreus</name>
    <dbReference type="NCBI Taxonomy" id="2955316"/>
    <lineage>
        <taxon>Bacteria</taxon>
        <taxon>Pseudomonadati</taxon>
        <taxon>Pseudomonadota</taxon>
        <taxon>Alphaproteobacteria</taxon>
        <taxon>Rhodobacterales</taxon>
        <taxon>Paracoccaceae</taxon>
        <taxon>Limimaricola</taxon>
    </lineage>
</organism>
<evidence type="ECO:0000313" key="3">
    <source>
        <dbReference type="Proteomes" id="UP001139477"/>
    </source>
</evidence>
<evidence type="ECO:0000259" key="1">
    <source>
        <dbReference type="Pfam" id="PF20282"/>
    </source>
</evidence>
<gene>
    <name evidence="2" type="ORF">NHG85_15230</name>
</gene>
<dbReference type="Pfam" id="PF20282">
    <property type="entry name" value="CTD6"/>
    <property type="match status" value="1"/>
</dbReference>
<comment type="caution">
    <text evidence="2">The sequence shown here is derived from an EMBL/GenBank/DDBJ whole genome shotgun (WGS) entry which is preliminary data.</text>
</comment>